<dbReference type="GO" id="GO:0006631">
    <property type="term" value="P:fatty acid metabolic process"/>
    <property type="evidence" value="ECO:0007669"/>
    <property type="project" value="TreeGrafter"/>
</dbReference>
<evidence type="ECO:0000313" key="5">
    <source>
        <dbReference type="Proteomes" id="UP000037397"/>
    </source>
</evidence>
<dbReference type="EMBL" id="LAIR01000002">
    <property type="protein sequence ID" value="KNX38336.1"/>
    <property type="molecule type" value="Genomic_DNA"/>
</dbReference>
<dbReference type="PANTHER" id="PTHR43201:SF5">
    <property type="entry name" value="MEDIUM-CHAIN ACYL-COA LIGASE ACSF2, MITOCHONDRIAL"/>
    <property type="match status" value="1"/>
</dbReference>
<dbReference type="Proteomes" id="UP000037397">
    <property type="component" value="Unassembled WGS sequence"/>
</dbReference>
<reference evidence="5" key="1">
    <citation type="submission" date="2015-03" db="EMBL/GenBank/DDBJ databases">
        <title>Luteipulveratus halotolerans sp. nov., a novel actinobacterium (Dermacoccaceae) from Sarawak, Malaysia.</title>
        <authorList>
            <person name="Juboi H."/>
            <person name="Basik A."/>
            <person name="Shamsul S.S."/>
            <person name="Arnold P."/>
            <person name="Schmitt E.K."/>
            <person name="Sanglier J.-J."/>
            <person name="Yeo T."/>
        </authorList>
    </citation>
    <scope>NUCLEOTIDE SEQUENCE [LARGE SCALE GENOMIC DNA]</scope>
    <source>
        <strain evidence="5">C296001</strain>
    </source>
</reference>
<dbReference type="InterPro" id="IPR000873">
    <property type="entry name" value="AMP-dep_synth/lig_dom"/>
</dbReference>
<gene>
    <name evidence="4" type="ORF">VV01_16185</name>
</gene>
<keyword evidence="5" id="KW-1185">Reference proteome</keyword>
<dbReference type="AlphaFoldDB" id="A0A0L6CKL4"/>
<accession>A0A0L6CKL4</accession>
<evidence type="ECO:0000256" key="1">
    <source>
        <dbReference type="ARBA" id="ARBA00006432"/>
    </source>
</evidence>
<sequence>MGACRFDTHRGGACAERTADRPRLAAAAPMTWLVDARGGWSRRDLLREARRAASGIDRTTTVLVATTSLHDTIVTTCAALHVGAPVWLVGARRGRLDLVDLMAEAGPGALLVTDGDLGVAGERRLADLVTGRRTPLPRVPAPVTLHTSGTTGRPRAVRRSLPSPAVVAQVGSVLRRIPLRPRRIGVAVPPTQSHGVAAWTGAWLTGVPVIDLHRLTPPETAALYAESGADAVTAVPDQLESWCAPTGLVISGSDRLAPAIAARLTDGGAQVVDVYGTTEAGPITLAGPAERALDPATVGRPLAGVRIRVVDGAGREVEPGALGRVEVCTPLLGRGRTLATDLGRMRDGLLRLEGRADELTSTRGELVSYERAEQYLRTRHGVTGVRTTAAGLHITADDTGLTADVLRRAMLRDLGPAYARVELCVTRRP</sequence>
<protein>
    <recommendedName>
        <fullName evidence="3">AMP-dependent synthetase/ligase domain-containing protein</fullName>
    </recommendedName>
</protein>
<dbReference type="InterPro" id="IPR042099">
    <property type="entry name" value="ANL_N_sf"/>
</dbReference>
<dbReference type="Gene3D" id="3.40.50.12780">
    <property type="entry name" value="N-terminal domain of ligase-like"/>
    <property type="match status" value="1"/>
</dbReference>
<organism evidence="4 5">
    <name type="scientific">Luteipulveratus halotolerans</name>
    <dbReference type="NCBI Taxonomy" id="1631356"/>
    <lineage>
        <taxon>Bacteria</taxon>
        <taxon>Bacillati</taxon>
        <taxon>Actinomycetota</taxon>
        <taxon>Actinomycetes</taxon>
        <taxon>Micrococcales</taxon>
        <taxon>Dermacoccaceae</taxon>
        <taxon>Luteipulveratus</taxon>
    </lineage>
</organism>
<dbReference type="STRING" id="1631356.VV01_16185"/>
<comment type="caution">
    <text evidence="4">The sequence shown here is derived from an EMBL/GenBank/DDBJ whole genome shotgun (WGS) entry which is preliminary data.</text>
</comment>
<dbReference type="PANTHER" id="PTHR43201">
    <property type="entry name" value="ACYL-COA SYNTHETASE"/>
    <property type="match status" value="1"/>
</dbReference>
<comment type="similarity">
    <text evidence="1">Belongs to the ATP-dependent AMP-binding enzyme family.</text>
</comment>
<proteinExistence type="inferred from homology"/>
<evidence type="ECO:0000259" key="3">
    <source>
        <dbReference type="Pfam" id="PF00501"/>
    </source>
</evidence>
<name>A0A0L6CKL4_9MICO</name>
<evidence type="ECO:0000256" key="2">
    <source>
        <dbReference type="ARBA" id="ARBA00022598"/>
    </source>
</evidence>
<feature type="domain" description="AMP-dependent synthetase/ligase" evidence="3">
    <location>
        <begin position="30"/>
        <end position="334"/>
    </location>
</feature>
<dbReference type="Pfam" id="PF00501">
    <property type="entry name" value="AMP-binding"/>
    <property type="match status" value="1"/>
</dbReference>
<keyword evidence="2" id="KW-0436">Ligase</keyword>
<evidence type="ECO:0000313" key="4">
    <source>
        <dbReference type="EMBL" id="KNX38336.1"/>
    </source>
</evidence>
<dbReference type="GO" id="GO:0031956">
    <property type="term" value="F:medium-chain fatty acid-CoA ligase activity"/>
    <property type="evidence" value="ECO:0007669"/>
    <property type="project" value="TreeGrafter"/>
</dbReference>
<dbReference type="SUPFAM" id="SSF56801">
    <property type="entry name" value="Acetyl-CoA synthetase-like"/>
    <property type="match status" value="1"/>
</dbReference>